<dbReference type="GO" id="GO:0019005">
    <property type="term" value="C:SCF ubiquitin ligase complex"/>
    <property type="evidence" value="ECO:0007669"/>
    <property type="project" value="TreeGrafter"/>
</dbReference>
<dbReference type="Pfam" id="PF25372">
    <property type="entry name" value="DUF7885"/>
    <property type="match status" value="1"/>
</dbReference>
<accession>A0A2A2LB23</accession>
<evidence type="ECO:0000259" key="1">
    <source>
        <dbReference type="Pfam" id="PF25372"/>
    </source>
</evidence>
<dbReference type="InterPro" id="IPR057207">
    <property type="entry name" value="FBXL15_LRR"/>
</dbReference>
<name>A0A2A2LB23_9BILA</name>
<proteinExistence type="predicted"/>
<gene>
    <name evidence="2" type="ORF">WR25_19278</name>
</gene>
<protein>
    <recommendedName>
        <fullName evidence="1">F-box/LRR-repeat protein 15-like leucin rich repeat domain-containing protein</fullName>
    </recommendedName>
</protein>
<keyword evidence="3" id="KW-1185">Reference proteome</keyword>
<dbReference type="STRING" id="2018661.A0A2A2LB23"/>
<sequence>MQFSDEDLLTLSTHGKLKRLIVTNCLNISSAGINYILQRCQLKELTINKCEEVTDDMMFTLSTTQEKLEKISIQSCVSITSKGVSALAWLKNIEKLIEADISRNRSVNDSIVIALYNALQQNCNSIRKRPAHSENIQEKEDRKLTLYVFETSISEDIAQKVSDVMTICFC</sequence>
<dbReference type="PANTHER" id="PTHR13318">
    <property type="entry name" value="PARTNER OF PAIRED, ISOFORM B-RELATED"/>
    <property type="match status" value="1"/>
</dbReference>
<evidence type="ECO:0000313" key="3">
    <source>
        <dbReference type="Proteomes" id="UP000218231"/>
    </source>
</evidence>
<evidence type="ECO:0000313" key="2">
    <source>
        <dbReference type="EMBL" id="PAV83308.1"/>
    </source>
</evidence>
<dbReference type="Proteomes" id="UP000218231">
    <property type="component" value="Unassembled WGS sequence"/>
</dbReference>
<feature type="domain" description="F-box/LRR-repeat protein 15-like leucin rich repeat" evidence="1">
    <location>
        <begin position="6"/>
        <end position="119"/>
    </location>
</feature>
<dbReference type="OrthoDB" id="10257471at2759"/>
<dbReference type="EMBL" id="LIAE01006968">
    <property type="protein sequence ID" value="PAV83308.1"/>
    <property type="molecule type" value="Genomic_DNA"/>
</dbReference>
<organism evidence="2 3">
    <name type="scientific">Diploscapter pachys</name>
    <dbReference type="NCBI Taxonomy" id="2018661"/>
    <lineage>
        <taxon>Eukaryota</taxon>
        <taxon>Metazoa</taxon>
        <taxon>Ecdysozoa</taxon>
        <taxon>Nematoda</taxon>
        <taxon>Chromadorea</taxon>
        <taxon>Rhabditida</taxon>
        <taxon>Rhabditina</taxon>
        <taxon>Rhabditomorpha</taxon>
        <taxon>Rhabditoidea</taxon>
        <taxon>Rhabditidae</taxon>
        <taxon>Diploscapter</taxon>
    </lineage>
</organism>
<comment type="caution">
    <text evidence="2">The sequence shown here is derived from an EMBL/GenBank/DDBJ whole genome shotgun (WGS) entry which is preliminary data.</text>
</comment>
<dbReference type="Gene3D" id="3.80.10.10">
    <property type="entry name" value="Ribonuclease Inhibitor"/>
    <property type="match status" value="1"/>
</dbReference>
<reference evidence="2 3" key="1">
    <citation type="journal article" date="2017" name="Curr. Biol.">
        <title>Genome architecture and evolution of a unichromosomal asexual nematode.</title>
        <authorList>
            <person name="Fradin H."/>
            <person name="Zegar C."/>
            <person name="Gutwein M."/>
            <person name="Lucas J."/>
            <person name="Kovtun M."/>
            <person name="Corcoran D."/>
            <person name="Baugh L.R."/>
            <person name="Kiontke K."/>
            <person name="Gunsalus K."/>
            <person name="Fitch D.H."/>
            <person name="Piano F."/>
        </authorList>
    </citation>
    <scope>NUCLEOTIDE SEQUENCE [LARGE SCALE GENOMIC DNA]</scope>
    <source>
        <strain evidence="2">PF1309</strain>
    </source>
</reference>
<dbReference type="AlphaFoldDB" id="A0A2A2LB23"/>
<dbReference type="SUPFAM" id="SSF52047">
    <property type="entry name" value="RNI-like"/>
    <property type="match status" value="1"/>
</dbReference>
<dbReference type="InterPro" id="IPR032675">
    <property type="entry name" value="LRR_dom_sf"/>
</dbReference>
<dbReference type="GO" id="GO:0031146">
    <property type="term" value="P:SCF-dependent proteasomal ubiquitin-dependent protein catabolic process"/>
    <property type="evidence" value="ECO:0007669"/>
    <property type="project" value="TreeGrafter"/>
</dbReference>